<comment type="caution">
    <text evidence="2">The sequence shown here is derived from an EMBL/GenBank/DDBJ whole genome shotgun (WGS) entry which is preliminary data.</text>
</comment>
<evidence type="ECO:0000256" key="1">
    <source>
        <dbReference type="SAM" id="MobiDB-lite"/>
    </source>
</evidence>
<organism evidence="2 3">
    <name type="scientific">Eumeta variegata</name>
    <name type="common">Bagworm moth</name>
    <name type="synonym">Eumeta japonica</name>
    <dbReference type="NCBI Taxonomy" id="151549"/>
    <lineage>
        <taxon>Eukaryota</taxon>
        <taxon>Metazoa</taxon>
        <taxon>Ecdysozoa</taxon>
        <taxon>Arthropoda</taxon>
        <taxon>Hexapoda</taxon>
        <taxon>Insecta</taxon>
        <taxon>Pterygota</taxon>
        <taxon>Neoptera</taxon>
        <taxon>Endopterygota</taxon>
        <taxon>Lepidoptera</taxon>
        <taxon>Glossata</taxon>
        <taxon>Ditrysia</taxon>
        <taxon>Tineoidea</taxon>
        <taxon>Psychidae</taxon>
        <taxon>Oiketicinae</taxon>
        <taxon>Eumeta</taxon>
    </lineage>
</organism>
<dbReference type="Proteomes" id="UP000299102">
    <property type="component" value="Unassembled WGS sequence"/>
</dbReference>
<dbReference type="AlphaFoldDB" id="A0A4C1YM10"/>
<evidence type="ECO:0000313" key="3">
    <source>
        <dbReference type="Proteomes" id="UP000299102"/>
    </source>
</evidence>
<sequence length="223" mass="25248">MSTVEKMLKCMSKEYQGNPELKNSSLDRVIYHMHRLLQTDLLRQSFQTYAVTLTTENNEITATMHRSLRSRRGIELVPTPFLLSNYQVKDVYILLSKTIFAFLLKLKTVRLSRSICCSTCSTALRPTPAPSTSPLGRNQPPRAAHEPPREAVRRASHVPRPATAIAAPSSLGDDIQTVMAVLRAVRSSEISDFIRDIRACRNVEDKLSIVVKYHHLMVRFESI</sequence>
<protein>
    <submittedName>
        <fullName evidence="2">Uncharacterized protein</fullName>
    </submittedName>
</protein>
<feature type="compositionally biased region" description="Basic and acidic residues" evidence="1">
    <location>
        <begin position="143"/>
        <end position="153"/>
    </location>
</feature>
<feature type="compositionally biased region" description="Polar residues" evidence="1">
    <location>
        <begin position="127"/>
        <end position="136"/>
    </location>
</feature>
<reference evidence="2 3" key="1">
    <citation type="journal article" date="2019" name="Commun. Biol.">
        <title>The bagworm genome reveals a unique fibroin gene that provides high tensile strength.</title>
        <authorList>
            <person name="Kono N."/>
            <person name="Nakamura H."/>
            <person name="Ohtoshi R."/>
            <person name="Tomita M."/>
            <person name="Numata K."/>
            <person name="Arakawa K."/>
        </authorList>
    </citation>
    <scope>NUCLEOTIDE SEQUENCE [LARGE SCALE GENOMIC DNA]</scope>
</reference>
<evidence type="ECO:0000313" key="2">
    <source>
        <dbReference type="EMBL" id="GBP77461.1"/>
    </source>
</evidence>
<dbReference type="EMBL" id="BGZK01001332">
    <property type="protein sequence ID" value="GBP77461.1"/>
    <property type="molecule type" value="Genomic_DNA"/>
</dbReference>
<accession>A0A4C1YM10</accession>
<gene>
    <name evidence="2" type="ORF">EVAR_56071_1</name>
</gene>
<keyword evidence="3" id="KW-1185">Reference proteome</keyword>
<feature type="region of interest" description="Disordered" evidence="1">
    <location>
        <begin position="127"/>
        <end position="158"/>
    </location>
</feature>
<name>A0A4C1YM10_EUMVA</name>
<proteinExistence type="predicted"/>